<evidence type="ECO:0000313" key="3">
    <source>
        <dbReference type="Proteomes" id="UP001595613"/>
    </source>
</evidence>
<name>A0ABV7X1I3_9HYPH</name>
<keyword evidence="3" id="KW-1185">Reference proteome</keyword>
<comment type="caution">
    <text evidence="2">The sequence shown here is derived from an EMBL/GenBank/DDBJ whole genome shotgun (WGS) entry which is preliminary data.</text>
</comment>
<dbReference type="RefSeq" id="WP_380096005.1">
    <property type="nucleotide sequence ID" value="NZ_JBHRYD010000002.1"/>
</dbReference>
<organism evidence="2 3">
    <name type="scientific">Devosia honganensis</name>
    <dbReference type="NCBI Taxonomy" id="1610527"/>
    <lineage>
        <taxon>Bacteria</taxon>
        <taxon>Pseudomonadati</taxon>
        <taxon>Pseudomonadota</taxon>
        <taxon>Alphaproteobacteria</taxon>
        <taxon>Hyphomicrobiales</taxon>
        <taxon>Devosiaceae</taxon>
        <taxon>Devosia</taxon>
    </lineage>
</organism>
<sequence>MSDLELDVRPILRDGGEPFGAIMDAVGRLAPGQRLKLLAPFRPEPLFGVMAGKGFAYEASPLEGNDWEVVFVPGENAVSAPEVRRRDPENWPDPSHYLDLAELDPPEPMVRILTQLEEMEEGEVVFALLGREPLLLYPELQNRGHAWAGDFDETGRFYRLMICAGAGR</sequence>
<protein>
    <submittedName>
        <fullName evidence="2">DUF2249 domain-containing protein</fullName>
    </submittedName>
</protein>
<gene>
    <name evidence="2" type="ORF">ACFOOL_06590</name>
</gene>
<dbReference type="InterPro" id="IPR036868">
    <property type="entry name" value="TusA-like_sf"/>
</dbReference>
<dbReference type="InterPro" id="IPR018720">
    <property type="entry name" value="DUF2249"/>
</dbReference>
<dbReference type="SUPFAM" id="SSF64307">
    <property type="entry name" value="SirA-like"/>
    <property type="match status" value="1"/>
</dbReference>
<proteinExistence type="predicted"/>
<evidence type="ECO:0000259" key="1">
    <source>
        <dbReference type="Pfam" id="PF10006"/>
    </source>
</evidence>
<feature type="domain" description="DUF2249" evidence="1">
    <location>
        <begin position="98"/>
        <end position="159"/>
    </location>
</feature>
<accession>A0ABV7X1I3</accession>
<dbReference type="Proteomes" id="UP001595613">
    <property type="component" value="Unassembled WGS sequence"/>
</dbReference>
<dbReference type="EMBL" id="JBHRYD010000002">
    <property type="protein sequence ID" value="MFC3704419.1"/>
    <property type="molecule type" value="Genomic_DNA"/>
</dbReference>
<dbReference type="Pfam" id="PF10006">
    <property type="entry name" value="DUF2249"/>
    <property type="match status" value="2"/>
</dbReference>
<feature type="domain" description="DUF2249" evidence="1">
    <location>
        <begin position="5"/>
        <end position="71"/>
    </location>
</feature>
<reference evidence="3" key="1">
    <citation type="journal article" date="2019" name="Int. J. Syst. Evol. Microbiol.">
        <title>The Global Catalogue of Microorganisms (GCM) 10K type strain sequencing project: providing services to taxonomists for standard genome sequencing and annotation.</title>
        <authorList>
            <consortium name="The Broad Institute Genomics Platform"/>
            <consortium name="The Broad Institute Genome Sequencing Center for Infectious Disease"/>
            <person name="Wu L."/>
            <person name="Ma J."/>
        </authorList>
    </citation>
    <scope>NUCLEOTIDE SEQUENCE [LARGE SCALE GENOMIC DNA]</scope>
    <source>
        <strain evidence="3">KCTC 42281</strain>
    </source>
</reference>
<evidence type="ECO:0000313" key="2">
    <source>
        <dbReference type="EMBL" id="MFC3704419.1"/>
    </source>
</evidence>